<reference evidence="1" key="1">
    <citation type="submission" date="2023-07" db="EMBL/GenBank/DDBJ databases">
        <title>draft genome sequence of fig (Ficus carica).</title>
        <authorList>
            <person name="Takahashi T."/>
            <person name="Nishimura K."/>
        </authorList>
    </citation>
    <scope>NUCLEOTIDE SEQUENCE</scope>
</reference>
<gene>
    <name evidence="1" type="ORF">TIFTF001_014317</name>
</gene>
<name>A0AA88AFT2_FICCA</name>
<evidence type="ECO:0000313" key="2">
    <source>
        <dbReference type="Proteomes" id="UP001187192"/>
    </source>
</evidence>
<protein>
    <submittedName>
        <fullName evidence="1">Uncharacterized protein</fullName>
    </submittedName>
</protein>
<evidence type="ECO:0000313" key="1">
    <source>
        <dbReference type="EMBL" id="GMN45118.1"/>
    </source>
</evidence>
<proteinExistence type="predicted"/>
<dbReference type="AlphaFoldDB" id="A0AA88AFT2"/>
<dbReference type="Proteomes" id="UP001187192">
    <property type="component" value="Unassembled WGS sequence"/>
</dbReference>
<comment type="caution">
    <text evidence="1">The sequence shown here is derived from an EMBL/GenBank/DDBJ whole genome shotgun (WGS) entry which is preliminary data.</text>
</comment>
<organism evidence="1 2">
    <name type="scientific">Ficus carica</name>
    <name type="common">Common fig</name>
    <dbReference type="NCBI Taxonomy" id="3494"/>
    <lineage>
        <taxon>Eukaryota</taxon>
        <taxon>Viridiplantae</taxon>
        <taxon>Streptophyta</taxon>
        <taxon>Embryophyta</taxon>
        <taxon>Tracheophyta</taxon>
        <taxon>Spermatophyta</taxon>
        <taxon>Magnoliopsida</taxon>
        <taxon>eudicotyledons</taxon>
        <taxon>Gunneridae</taxon>
        <taxon>Pentapetalae</taxon>
        <taxon>rosids</taxon>
        <taxon>fabids</taxon>
        <taxon>Rosales</taxon>
        <taxon>Moraceae</taxon>
        <taxon>Ficeae</taxon>
        <taxon>Ficus</taxon>
    </lineage>
</organism>
<keyword evidence="2" id="KW-1185">Reference proteome</keyword>
<accession>A0AA88AFT2</accession>
<sequence>MIDSCNRHPHPVSGYKIWRHWRTNLRSRGRNQGRDLRRRRLNVSCDCDLQTTCISWILGDMAEEATSEASRTISVAAIQRFAISIMFSDLRRYGDNNGSRSLWESFSNDMTTATITAVVVVIGDLGLGFD</sequence>
<dbReference type="EMBL" id="BTGU01000019">
    <property type="protein sequence ID" value="GMN45118.1"/>
    <property type="molecule type" value="Genomic_DNA"/>
</dbReference>